<dbReference type="CDD" id="cd13854">
    <property type="entry name" value="CuRO_1_MaLCC_like"/>
    <property type="match status" value="1"/>
</dbReference>
<evidence type="ECO:0000256" key="1">
    <source>
        <dbReference type="ARBA" id="ARBA00010609"/>
    </source>
</evidence>
<dbReference type="Gene3D" id="2.60.40.420">
    <property type="entry name" value="Cupredoxins - blue copper proteins"/>
    <property type="match status" value="3"/>
</dbReference>
<evidence type="ECO:0000259" key="6">
    <source>
        <dbReference type="Pfam" id="PF07732"/>
    </source>
</evidence>
<evidence type="ECO:0000256" key="3">
    <source>
        <dbReference type="SAM" id="SignalP"/>
    </source>
</evidence>
<feature type="signal peptide" evidence="3">
    <location>
        <begin position="1"/>
        <end position="19"/>
    </location>
</feature>
<dbReference type="GO" id="GO:0016491">
    <property type="term" value="F:oxidoreductase activity"/>
    <property type="evidence" value="ECO:0007669"/>
    <property type="project" value="InterPro"/>
</dbReference>
<dbReference type="Pfam" id="PF07731">
    <property type="entry name" value="Cu-oxidase_2"/>
    <property type="match status" value="1"/>
</dbReference>
<gene>
    <name evidence="7" type="ORF">D6D13_04185</name>
</gene>
<dbReference type="CDD" id="cd13901">
    <property type="entry name" value="CuRO_3_MaLCC_like"/>
    <property type="match status" value="1"/>
</dbReference>
<keyword evidence="2" id="KW-0186">Copper</keyword>
<evidence type="ECO:0008006" key="8">
    <source>
        <dbReference type="Google" id="ProtNLM"/>
    </source>
</evidence>
<dbReference type="PANTHER" id="PTHR11709">
    <property type="entry name" value="MULTI-COPPER OXIDASE"/>
    <property type="match status" value="1"/>
</dbReference>
<reference evidence="7" key="1">
    <citation type="submission" date="2018-10" db="EMBL/GenBank/DDBJ databases">
        <title>Fifty Aureobasidium pullulans genomes reveal a recombining polyextremotolerant generalist.</title>
        <authorList>
            <person name="Gostincar C."/>
            <person name="Turk M."/>
            <person name="Zajc J."/>
            <person name="Gunde-Cimerman N."/>
        </authorList>
    </citation>
    <scope>NUCLEOTIDE SEQUENCE [LARGE SCALE GENOMIC DNA]</scope>
    <source>
        <strain evidence="7">EXF-10085</strain>
    </source>
</reference>
<organism evidence="7">
    <name type="scientific">Aureobasidium pullulans</name>
    <name type="common">Black yeast</name>
    <name type="synonym">Pullularia pullulans</name>
    <dbReference type="NCBI Taxonomy" id="5580"/>
    <lineage>
        <taxon>Eukaryota</taxon>
        <taxon>Fungi</taxon>
        <taxon>Dikarya</taxon>
        <taxon>Ascomycota</taxon>
        <taxon>Pezizomycotina</taxon>
        <taxon>Dothideomycetes</taxon>
        <taxon>Dothideomycetidae</taxon>
        <taxon>Dothideales</taxon>
        <taxon>Saccotheciaceae</taxon>
        <taxon>Aureobasidium</taxon>
    </lineage>
</organism>
<name>A0A4S9CX99_AURPU</name>
<comment type="caution">
    <text evidence="7">The sequence shown here is derived from an EMBL/GenBank/DDBJ whole genome shotgun (WGS) entry which is preliminary data.</text>
</comment>
<dbReference type="EMBL" id="QZAS01000012">
    <property type="protein sequence ID" value="THX12276.1"/>
    <property type="molecule type" value="Genomic_DNA"/>
</dbReference>
<dbReference type="InterPro" id="IPR011706">
    <property type="entry name" value="Cu-oxidase_C"/>
</dbReference>
<dbReference type="Pfam" id="PF07732">
    <property type="entry name" value="Cu-oxidase_3"/>
    <property type="match status" value="1"/>
</dbReference>
<feature type="domain" description="Plastocyanin-like" evidence="5">
    <location>
        <begin position="462"/>
        <end position="571"/>
    </location>
</feature>
<sequence>MSLFLTNSGLIVFAGLTSALKLNAQPWTEKSALPAFLPGSVSTTEPRIEQVLMFTTYSLWNTAHPGQIVLSQTVIQRALPILASHHYDFIATRTIGAPDGFEKSLILINGVFPGPLIEANWGDWIEVKLTNNITGPEEGTSIHYHGLLQTETPWYDGVPSVSQCPIAPGSSFTYRFRADTYGSSWYHSHVSAQYSAGMFGLLIIYGPTHVSYDVDVGHILVSDWFHKDYFAIVEGIVGNTTEGRIQPSNNTLINGRMPYPCSGAPPGSVCNSSKASYTEYKFETGKTYRLRVVNTGAAGIQYFTIDGYELTVVAIEFDEIEPYNTTTVTLGVGQRSDVLFTPTSKSSNSSIWMRTLQSGLYCARSPQNREGRAIIYMDNAPTGVLPNTTAWSAPVDDHTCANQPLDLSVPYYAMKLPEPSTTYYLTINQYLNETGHQLYYMNGHSFRADYNDPLLLLTQEQNLKSPINPDWNTVNIGTNTSTRVVITNNNTSPHPMHLHGHDMYLLYSGMEPWNGTVVKPQNPQRRDTHNLVPFGYMVFQFDNNNPGVWPFHCHIAWHLSQRLYLNFIERPYDVKSIEIPMTMKQTCKDWSAYSSKNIVDQIDSGL</sequence>
<feature type="chain" id="PRO_5020418595" description="Multicopper oxidase, type 1" evidence="3">
    <location>
        <begin position="20"/>
        <end position="606"/>
    </location>
</feature>
<evidence type="ECO:0000259" key="4">
    <source>
        <dbReference type="Pfam" id="PF00394"/>
    </source>
</evidence>
<dbReference type="InterPro" id="IPR011707">
    <property type="entry name" value="Cu-oxidase-like_N"/>
</dbReference>
<evidence type="ECO:0000256" key="2">
    <source>
        <dbReference type="ARBA" id="ARBA00023008"/>
    </source>
</evidence>
<dbReference type="SUPFAM" id="SSF49503">
    <property type="entry name" value="Cupredoxins"/>
    <property type="match status" value="3"/>
</dbReference>
<dbReference type="InterPro" id="IPR001117">
    <property type="entry name" value="Cu-oxidase_2nd"/>
</dbReference>
<dbReference type="AlphaFoldDB" id="A0A4S9CX99"/>
<dbReference type="PANTHER" id="PTHR11709:SF145">
    <property type="entry name" value="LCC1"/>
    <property type="match status" value="1"/>
</dbReference>
<dbReference type="InterPro" id="IPR008972">
    <property type="entry name" value="Cupredoxin"/>
</dbReference>
<evidence type="ECO:0000259" key="5">
    <source>
        <dbReference type="Pfam" id="PF07731"/>
    </source>
</evidence>
<proteinExistence type="inferred from homology"/>
<dbReference type="InterPro" id="IPR045087">
    <property type="entry name" value="Cu-oxidase_fam"/>
</dbReference>
<feature type="domain" description="Plastocyanin-like" evidence="6">
    <location>
        <begin position="98"/>
        <end position="207"/>
    </location>
</feature>
<comment type="similarity">
    <text evidence="1">Belongs to the multicopper oxidase family.</text>
</comment>
<accession>A0A4S9CX99</accession>
<dbReference type="Pfam" id="PF00394">
    <property type="entry name" value="Cu-oxidase"/>
    <property type="match status" value="1"/>
</dbReference>
<dbReference type="GO" id="GO:0005507">
    <property type="term" value="F:copper ion binding"/>
    <property type="evidence" value="ECO:0007669"/>
    <property type="project" value="InterPro"/>
</dbReference>
<evidence type="ECO:0000313" key="7">
    <source>
        <dbReference type="EMBL" id="THX12276.1"/>
    </source>
</evidence>
<protein>
    <recommendedName>
        <fullName evidence="8">Multicopper oxidase, type 1</fullName>
    </recommendedName>
</protein>
<feature type="domain" description="Plastocyanin-like" evidence="4">
    <location>
        <begin position="219"/>
        <end position="353"/>
    </location>
</feature>
<keyword evidence="3" id="KW-0732">Signal</keyword>